<keyword evidence="1" id="KW-0812">Transmembrane</keyword>
<sequence length="491" mass="50443">MNKFSRSCLTVLAAGALTFGATPVVLAQPAGTETPLATVAPAPGAGIDANATVSLTINKFEGEVGNTSTPLPGVTFLIQRITDIDLTTQQGWADLATRTGAAPGALDAGFTKTTGTDGKITVTNPEVTVGAYLVTEQTLDGYSTAAPFIVTLPFNDPATGDWNYSQTVNPKNQDVRPNKQADDSQATLGGVMGYTINAPVPAGTLDRFNIVDTLQTGLTLDPASVVVATTGAPAITLDAGDYTISTANNTVRVDFTSTGLSKLSNARATDPTLQVTVAFKATVTSIPATGVITNTATVELPNGGTVDTDVVDDDPNTPDQPTSTTFGNLTLTKTGGTAAEMNGAEFQLYQCAPTAADPNKFELLGAPISVASTADGATRSDVLVTNQDTYTGYGIPATSFSGGGTGDIANTYCVLETKAPSGYVRNPEPVKVNYDAATKTFSVTVNNAKDSIIGQLPATGAWGIVLVFLLGLALLARGLYTSYKDNKAQAA</sequence>
<keyword evidence="1" id="KW-0472">Membrane</keyword>
<evidence type="ECO:0000259" key="4">
    <source>
        <dbReference type="Pfam" id="PF17802"/>
    </source>
</evidence>
<dbReference type="Gene3D" id="2.60.40.740">
    <property type="match status" value="1"/>
</dbReference>
<evidence type="ECO:0000313" key="6">
    <source>
        <dbReference type="Proteomes" id="UP000035368"/>
    </source>
</evidence>
<evidence type="ECO:0000313" key="5">
    <source>
        <dbReference type="EMBL" id="AKK03921.1"/>
    </source>
</evidence>
<dbReference type="EMBL" id="CP011541">
    <property type="protein sequence ID" value="AKK03921.1"/>
    <property type="molecule type" value="Genomic_DNA"/>
</dbReference>
<dbReference type="InterPro" id="IPR048052">
    <property type="entry name" value="FM1-like"/>
</dbReference>
<organism evidence="5 6">
    <name type="scientific">Corynebacterium epidermidicanis</name>
    <dbReference type="NCBI Taxonomy" id="1050174"/>
    <lineage>
        <taxon>Bacteria</taxon>
        <taxon>Bacillati</taxon>
        <taxon>Actinomycetota</taxon>
        <taxon>Actinomycetes</taxon>
        <taxon>Mycobacteriales</taxon>
        <taxon>Corynebacteriaceae</taxon>
        <taxon>Corynebacterium</taxon>
    </lineage>
</organism>
<evidence type="ECO:0000256" key="2">
    <source>
        <dbReference type="SAM" id="SignalP"/>
    </source>
</evidence>
<dbReference type="InterPro" id="IPR041033">
    <property type="entry name" value="SpaA_PFL_dom_1"/>
</dbReference>
<keyword evidence="2" id="KW-0732">Signal</keyword>
<feature type="domain" description="SpaA-like prealbumin fold" evidence="4">
    <location>
        <begin position="327"/>
        <end position="449"/>
    </location>
</feature>
<dbReference type="Proteomes" id="UP000035368">
    <property type="component" value="Chromosome"/>
</dbReference>
<feature type="transmembrane region" description="Helical" evidence="1">
    <location>
        <begin position="460"/>
        <end position="480"/>
    </location>
</feature>
<dbReference type="GO" id="GO:0005975">
    <property type="term" value="P:carbohydrate metabolic process"/>
    <property type="evidence" value="ECO:0007669"/>
    <property type="project" value="UniProtKB-ARBA"/>
</dbReference>
<dbReference type="InterPro" id="IPR013783">
    <property type="entry name" value="Ig-like_fold"/>
</dbReference>
<feature type="chain" id="PRO_5002554644" evidence="2">
    <location>
        <begin position="28"/>
        <end position="491"/>
    </location>
</feature>
<dbReference type="PATRIC" id="fig|1050174.4.peg.2105"/>
<dbReference type="STRING" id="1050174.CEPID_10455"/>
<dbReference type="AlphaFoldDB" id="A0A0G3GRV3"/>
<keyword evidence="1" id="KW-1133">Transmembrane helix</keyword>
<dbReference type="SUPFAM" id="SSF49401">
    <property type="entry name" value="Bacterial adhesins"/>
    <property type="match status" value="1"/>
</dbReference>
<dbReference type="KEGG" id="cei:CEPID_10455"/>
<dbReference type="NCBIfam" id="TIGR04226">
    <property type="entry name" value="RrgB_K2N_iso_D2"/>
    <property type="match status" value="1"/>
</dbReference>
<evidence type="ECO:0000259" key="3">
    <source>
        <dbReference type="Pfam" id="PF16555"/>
    </source>
</evidence>
<dbReference type="InterPro" id="IPR026466">
    <property type="entry name" value="Fim_isopep_form_D2_dom"/>
</dbReference>
<dbReference type="InterPro" id="IPR032364">
    <property type="entry name" value="GramPos_pilinD1_N"/>
</dbReference>
<reference evidence="5 6" key="1">
    <citation type="submission" date="2015-05" db="EMBL/GenBank/DDBJ databases">
        <title>Complete genome sequence of Corynebacterium epidermidicanis DSM 45586, isolated from the skin of a dog suffering from pruritus.</title>
        <authorList>
            <person name="Ruckert C."/>
            <person name="Albersmeier A."/>
            <person name="Winkler A."/>
            <person name="Tauch A."/>
        </authorList>
    </citation>
    <scope>NUCLEOTIDE SEQUENCE [LARGE SCALE GENOMIC DNA]</scope>
    <source>
        <strain evidence="5 6">DSM 45586</strain>
    </source>
</reference>
<feature type="domain" description="Gram-positive pilin subunit D1 N-terminal" evidence="3">
    <location>
        <begin position="61"/>
        <end position="173"/>
    </location>
</feature>
<keyword evidence="6" id="KW-1185">Reference proteome</keyword>
<accession>A0A0G3GRV3</accession>
<dbReference type="Pfam" id="PF17802">
    <property type="entry name" value="SpaA"/>
    <property type="match status" value="1"/>
</dbReference>
<dbReference type="Gene3D" id="2.60.40.10">
    <property type="entry name" value="Immunoglobulins"/>
    <property type="match status" value="2"/>
</dbReference>
<name>A0A0G3GRV3_9CORY</name>
<feature type="signal peptide" evidence="2">
    <location>
        <begin position="1"/>
        <end position="27"/>
    </location>
</feature>
<gene>
    <name evidence="5" type="primary">spaA</name>
    <name evidence="5" type="ORF">CEPID_10455</name>
</gene>
<evidence type="ECO:0000256" key="1">
    <source>
        <dbReference type="SAM" id="Phobius"/>
    </source>
</evidence>
<protein>
    <submittedName>
        <fullName evidence="5">Fimbrial isopeptide formation D2 domain</fullName>
    </submittedName>
</protein>
<dbReference type="Pfam" id="PF16555">
    <property type="entry name" value="GramPos_pilinD1"/>
    <property type="match status" value="1"/>
</dbReference>
<dbReference type="InterPro" id="IPR008966">
    <property type="entry name" value="Adhesion_dom_sf"/>
</dbReference>
<dbReference type="NCBIfam" id="NF033902">
    <property type="entry name" value="iso_D2_wall_anc"/>
    <property type="match status" value="1"/>
</dbReference>
<proteinExistence type="predicted"/>